<dbReference type="VEuPathDB" id="FungiDB:PGUG_02759"/>
<keyword evidence="4" id="KW-0479">Metal-binding</keyword>
<evidence type="ECO:0000313" key="9">
    <source>
        <dbReference type="Proteomes" id="UP000001997"/>
    </source>
</evidence>
<dbReference type="InParanoid" id="A5DHK8"/>
<dbReference type="Gene3D" id="3.30.980.10">
    <property type="entry name" value="Threonyl-trna Synthetase, Chain A, domain 2"/>
    <property type="match status" value="1"/>
</dbReference>
<dbReference type="Proteomes" id="UP000001997">
    <property type="component" value="Unassembled WGS sequence"/>
</dbReference>
<dbReference type="Gene3D" id="2.40.30.130">
    <property type="match status" value="1"/>
</dbReference>
<reference evidence="8 9" key="1">
    <citation type="journal article" date="2009" name="Nature">
        <title>Evolution of pathogenicity and sexual reproduction in eight Candida genomes.</title>
        <authorList>
            <person name="Butler G."/>
            <person name="Rasmussen M.D."/>
            <person name="Lin M.F."/>
            <person name="Santos M.A."/>
            <person name="Sakthikumar S."/>
            <person name="Munro C.A."/>
            <person name="Rheinbay E."/>
            <person name="Grabherr M."/>
            <person name="Forche A."/>
            <person name="Reedy J.L."/>
            <person name="Agrafioti I."/>
            <person name="Arnaud M.B."/>
            <person name="Bates S."/>
            <person name="Brown A.J."/>
            <person name="Brunke S."/>
            <person name="Costanzo M.C."/>
            <person name="Fitzpatrick D.A."/>
            <person name="de Groot P.W."/>
            <person name="Harris D."/>
            <person name="Hoyer L.L."/>
            <person name="Hube B."/>
            <person name="Klis F.M."/>
            <person name="Kodira C."/>
            <person name="Lennard N."/>
            <person name="Logue M.E."/>
            <person name="Martin R."/>
            <person name="Neiman A.M."/>
            <person name="Nikolaou E."/>
            <person name="Quail M.A."/>
            <person name="Quinn J."/>
            <person name="Santos M.C."/>
            <person name="Schmitzberger F.F."/>
            <person name="Sherlock G."/>
            <person name="Shah P."/>
            <person name="Silverstein K.A."/>
            <person name="Skrzypek M.S."/>
            <person name="Soll D."/>
            <person name="Staggs R."/>
            <person name="Stansfield I."/>
            <person name="Stumpf M.P."/>
            <person name="Sudbery P.E."/>
            <person name="Srikantha T."/>
            <person name="Zeng Q."/>
            <person name="Berman J."/>
            <person name="Berriman M."/>
            <person name="Heitman J."/>
            <person name="Gow N.A."/>
            <person name="Lorenz M.C."/>
            <person name="Birren B.W."/>
            <person name="Kellis M."/>
            <person name="Cuomo C.A."/>
        </authorList>
    </citation>
    <scope>NUCLEOTIDE SEQUENCE [LARGE SCALE GENOMIC DNA]</scope>
    <source>
        <strain evidence="9">ATCC 6260 / CBS 566 / DSM 6381 / JCM 1539 / NBRC 10279 / NRRL Y-324</strain>
    </source>
</reference>
<dbReference type="HOGENOM" id="CLU_004485_7_1_1"/>
<dbReference type="SUPFAM" id="SSF50447">
    <property type="entry name" value="Translation proteins"/>
    <property type="match status" value="1"/>
</dbReference>
<comment type="cofactor">
    <cofactor evidence="1">
        <name>Zn(2+)</name>
        <dbReference type="ChEBI" id="CHEBI:29105"/>
    </cofactor>
</comment>
<proteinExistence type="inferred from homology"/>
<evidence type="ECO:0000256" key="5">
    <source>
        <dbReference type="ARBA" id="ARBA00022833"/>
    </source>
</evidence>
<dbReference type="KEGG" id="pgu:PGUG_02759"/>
<evidence type="ECO:0000256" key="1">
    <source>
        <dbReference type="ARBA" id="ARBA00001947"/>
    </source>
</evidence>
<dbReference type="OMA" id="KYDTTSW"/>
<dbReference type="STRING" id="294746.A5DHK8"/>
<dbReference type="PANTHER" id="PTHR43462:SF1">
    <property type="entry name" value="ALANYL-TRNA EDITING PROTEIN AARSD1"/>
    <property type="match status" value="1"/>
</dbReference>
<dbReference type="AlphaFoldDB" id="A5DHK8"/>
<name>A5DHK8_PICGU</name>
<dbReference type="GO" id="GO:0004813">
    <property type="term" value="F:alanine-tRNA ligase activity"/>
    <property type="evidence" value="ECO:0007669"/>
    <property type="project" value="InterPro"/>
</dbReference>
<keyword evidence="5" id="KW-0862">Zinc</keyword>
<dbReference type="OrthoDB" id="288942at2759"/>
<dbReference type="eggNOG" id="KOG2105">
    <property type="taxonomic scope" value="Eukaryota"/>
</dbReference>
<dbReference type="GO" id="GO:0003676">
    <property type="term" value="F:nucleic acid binding"/>
    <property type="evidence" value="ECO:0007669"/>
    <property type="project" value="InterPro"/>
</dbReference>
<dbReference type="GO" id="GO:0002196">
    <property type="term" value="F:Ser-tRNA(Ala) deacylase activity"/>
    <property type="evidence" value="ECO:0007669"/>
    <property type="project" value="EnsemblFungi"/>
</dbReference>
<dbReference type="GO" id="GO:0046872">
    <property type="term" value="F:metal ion binding"/>
    <property type="evidence" value="ECO:0007669"/>
    <property type="project" value="UniProtKB-KW"/>
</dbReference>
<gene>
    <name evidence="8" type="ORF">PGUG_02759</name>
</gene>
<organism evidence="8 9">
    <name type="scientific">Meyerozyma guilliermondii (strain ATCC 6260 / CBS 566 / DSM 6381 / JCM 1539 / NBRC 10279 / NRRL Y-324)</name>
    <name type="common">Yeast</name>
    <name type="synonym">Candida guilliermondii</name>
    <dbReference type="NCBI Taxonomy" id="294746"/>
    <lineage>
        <taxon>Eukaryota</taxon>
        <taxon>Fungi</taxon>
        <taxon>Dikarya</taxon>
        <taxon>Ascomycota</taxon>
        <taxon>Saccharomycotina</taxon>
        <taxon>Pichiomycetes</taxon>
        <taxon>Debaryomycetaceae</taxon>
        <taxon>Meyerozyma</taxon>
    </lineage>
</organism>
<dbReference type="FunCoup" id="A5DHK8">
    <property type="interactions" value="264"/>
</dbReference>
<dbReference type="InterPro" id="IPR009000">
    <property type="entry name" value="Transl_B-barrel_sf"/>
</dbReference>
<comment type="subcellular location">
    <subcellularLocation>
        <location evidence="2">Cytoplasm</location>
    </subcellularLocation>
</comment>
<evidence type="ECO:0000256" key="6">
    <source>
        <dbReference type="SAM" id="MobiDB-lite"/>
    </source>
</evidence>
<dbReference type="GO" id="GO:0005737">
    <property type="term" value="C:cytoplasm"/>
    <property type="evidence" value="ECO:0007669"/>
    <property type="project" value="UniProtKB-SubCell"/>
</dbReference>
<protein>
    <recommendedName>
        <fullName evidence="7">Alanyl-transfer RNA synthetases family profile domain-containing protein</fullName>
    </recommendedName>
</protein>
<evidence type="ECO:0000256" key="3">
    <source>
        <dbReference type="ARBA" id="ARBA00008429"/>
    </source>
</evidence>
<dbReference type="InterPro" id="IPR051335">
    <property type="entry name" value="Alanyl-tRNA_Editing_Enzymes"/>
</dbReference>
<dbReference type="InterPro" id="IPR018163">
    <property type="entry name" value="Thr/Ala-tRNA-synth_IIc_edit"/>
</dbReference>
<dbReference type="PROSITE" id="PS51257">
    <property type="entry name" value="PROKAR_LIPOPROTEIN"/>
    <property type="match status" value="1"/>
</dbReference>
<sequence length="449" mass="49375">MFRFYRTMATSTVVGALACQRNSFLTSFTTTVVSCEANKAPETSKDKQNKNKKKASPTEPVYAVELKDTILFPEGGGQPYDTGSIVLPDSTKVSVSKVVREGVTALHITPTPIEPGTNVSLEINWDRRLDHMQQHTGQHLLSAVLDSYKIETLGWSLGEKINYVELPMKVSDEIVEEVSRKVNDYIFKAIPIEVVTPDQHGGELDISHIPEDYDLSKGVVRVVKIGDLDANPCCGTHLTSTSQITAISLLHQTNIRGGNSRLHFCCGHRVAKLASESSAILKNAGALLSCQSDEITSKIELLNFNYKKANSTVSNLLKEIAASEAKRIYDSFKEGSQVEYAFREDENPEYVPLLQKQLLTFINQDKSRGIDLEKTNTVVFINGERKENTKGMVKIMGPQAQTISAELKSRLSNLAGGGKGAMFQGKITGLGKIELASVIEYLEKMKVSS</sequence>
<dbReference type="GO" id="GO:0006419">
    <property type="term" value="P:alanyl-tRNA aminoacylation"/>
    <property type="evidence" value="ECO:0007669"/>
    <property type="project" value="InterPro"/>
</dbReference>
<accession>A5DHK8</accession>
<dbReference type="Pfam" id="PF07973">
    <property type="entry name" value="tRNA_SAD"/>
    <property type="match status" value="1"/>
</dbReference>
<evidence type="ECO:0000256" key="2">
    <source>
        <dbReference type="ARBA" id="ARBA00004496"/>
    </source>
</evidence>
<dbReference type="RefSeq" id="XP_001485030.2">
    <property type="nucleotide sequence ID" value="XM_001484980.1"/>
</dbReference>
<dbReference type="SUPFAM" id="SSF55186">
    <property type="entry name" value="ThrRS/AlaRS common domain"/>
    <property type="match status" value="1"/>
</dbReference>
<dbReference type="SMART" id="SM00863">
    <property type="entry name" value="tRNA_SAD"/>
    <property type="match status" value="1"/>
</dbReference>
<dbReference type="InterPro" id="IPR018165">
    <property type="entry name" value="Ala-tRNA-synth_IIc_core"/>
</dbReference>
<feature type="domain" description="Alanyl-transfer RNA synthetases family profile" evidence="7">
    <location>
        <begin position="1"/>
        <end position="276"/>
    </location>
</feature>
<dbReference type="GeneID" id="5127401"/>
<dbReference type="PANTHER" id="PTHR43462">
    <property type="entry name" value="ALANYL-TRNA EDITING PROTEIN"/>
    <property type="match status" value="1"/>
</dbReference>
<evidence type="ECO:0000313" key="8">
    <source>
        <dbReference type="EMBL" id="EDK38661.2"/>
    </source>
</evidence>
<evidence type="ECO:0000259" key="7">
    <source>
        <dbReference type="PROSITE" id="PS50860"/>
    </source>
</evidence>
<dbReference type="PROSITE" id="PS50860">
    <property type="entry name" value="AA_TRNA_LIGASE_II_ALA"/>
    <property type="match status" value="1"/>
</dbReference>
<keyword evidence="9" id="KW-1185">Reference proteome</keyword>
<dbReference type="GO" id="GO:0005524">
    <property type="term" value="F:ATP binding"/>
    <property type="evidence" value="ECO:0007669"/>
    <property type="project" value="InterPro"/>
</dbReference>
<dbReference type="EMBL" id="CH408157">
    <property type="protein sequence ID" value="EDK38661.2"/>
    <property type="molecule type" value="Genomic_DNA"/>
</dbReference>
<comment type="similarity">
    <text evidence="3">Belongs to the class-II aminoacyl-tRNA synthetase family. Alax-L subfamily.</text>
</comment>
<evidence type="ECO:0000256" key="4">
    <source>
        <dbReference type="ARBA" id="ARBA00022723"/>
    </source>
</evidence>
<feature type="region of interest" description="Disordered" evidence="6">
    <location>
        <begin position="39"/>
        <end position="59"/>
    </location>
</feature>
<dbReference type="GO" id="GO:0043905">
    <property type="term" value="F:L-seryl-tRNA(Thr) hydrolase activity"/>
    <property type="evidence" value="ECO:0007669"/>
    <property type="project" value="EnsemblFungi"/>
</dbReference>
<dbReference type="InterPro" id="IPR012947">
    <property type="entry name" value="tRNA_SAD"/>
</dbReference>